<gene>
    <name evidence="2" type="ORF">H8S37_07300</name>
</gene>
<dbReference type="Proteomes" id="UP000652477">
    <property type="component" value="Unassembled WGS sequence"/>
</dbReference>
<keyword evidence="3" id="KW-1185">Reference proteome</keyword>
<protein>
    <submittedName>
        <fullName evidence="2">DUF975 family protein</fullName>
    </submittedName>
</protein>
<dbReference type="InterPro" id="IPR010540">
    <property type="entry name" value="CmpB_TMEM229"/>
</dbReference>
<dbReference type="PANTHER" id="PTHR40076:SF1">
    <property type="entry name" value="MEMBRANE PROTEIN"/>
    <property type="match status" value="1"/>
</dbReference>
<dbReference type="EMBL" id="JACOPF010000001">
    <property type="protein sequence ID" value="MBC5688736.1"/>
    <property type="molecule type" value="Genomic_DNA"/>
</dbReference>
<comment type="caution">
    <text evidence="2">The sequence shown here is derived from an EMBL/GenBank/DDBJ whole genome shotgun (WGS) entry which is preliminary data.</text>
</comment>
<feature type="transmembrane region" description="Helical" evidence="1">
    <location>
        <begin position="366"/>
        <end position="387"/>
    </location>
</feature>
<proteinExistence type="predicted"/>
<feature type="transmembrane region" description="Helical" evidence="1">
    <location>
        <begin position="399"/>
        <end position="417"/>
    </location>
</feature>
<feature type="transmembrane region" description="Helical" evidence="1">
    <location>
        <begin position="424"/>
        <end position="446"/>
    </location>
</feature>
<reference evidence="2" key="1">
    <citation type="submission" date="2020-08" db="EMBL/GenBank/DDBJ databases">
        <title>Genome public.</title>
        <authorList>
            <person name="Liu C."/>
            <person name="Sun Q."/>
        </authorList>
    </citation>
    <scope>NUCLEOTIDE SEQUENCE</scope>
    <source>
        <strain evidence="2">NSJ-55</strain>
    </source>
</reference>
<evidence type="ECO:0000256" key="1">
    <source>
        <dbReference type="SAM" id="Phobius"/>
    </source>
</evidence>
<dbReference type="InterPro" id="IPR010380">
    <property type="entry name" value="DUF975"/>
</dbReference>
<keyword evidence="1" id="KW-0812">Transmembrane</keyword>
<feature type="transmembrane region" description="Helical" evidence="1">
    <location>
        <begin position="250"/>
        <end position="274"/>
    </location>
</feature>
<feature type="transmembrane region" description="Helical" evidence="1">
    <location>
        <begin position="466"/>
        <end position="488"/>
    </location>
</feature>
<dbReference type="PANTHER" id="PTHR40076">
    <property type="entry name" value="MEMBRANE PROTEIN-RELATED"/>
    <property type="match status" value="1"/>
</dbReference>
<evidence type="ECO:0000313" key="3">
    <source>
        <dbReference type="Proteomes" id="UP000652477"/>
    </source>
</evidence>
<organism evidence="2 3">
    <name type="scientific">Mediterraneibacter hominis</name>
    <dbReference type="NCBI Taxonomy" id="2763054"/>
    <lineage>
        <taxon>Bacteria</taxon>
        <taxon>Bacillati</taxon>
        <taxon>Bacillota</taxon>
        <taxon>Clostridia</taxon>
        <taxon>Lachnospirales</taxon>
        <taxon>Lachnospiraceae</taxon>
        <taxon>Mediterraneibacter</taxon>
    </lineage>
</organism>
<name>A0A923LHG4_9FIRM</name>
<feature type="transmembrane region" description="Helical" evidence="1">
    <location>
        <begin position="504"/>
        <end position="523"/>
    </location>
</feature>
<keyword evidence="1" id="KW-1133">Transmembrane helix</keyword>
<feature type="transmembrane region" description="Helical" evidence="1">
    <location>
        <begin position="182"/>
        <end position="204"/>
    </location>
</feature>
<feature type="transmembrane region" description="Helical" evidence="1">
    <location>
        <begin position="20"/>
        <end position="39"/>
    </location>
</feature>
<dbReference type="Pfam" id="PF06161">
    <property type="entry name" value="DUF975"/>
    <property type="match status" value="1"/>
</dbReference>
<dbReference type="AlphaFoldDB" id="A0A923LHG4"/>
<feature type="transmembrane region" description="Helical" evidence="1">
    <location>
        <begin position="127"/>
        <end position="149"/>
    </location>
</feature>
<dbReference type="Pfam" id="PF06541">
    <property type="entry name" value="ABC_trans_CmpB"/>
    <property type="match status" value="1"/>
</dbReference>
<dbReference type="RefSeq" id="WP_186875335.1">
    <property type="nucleotide sequence ID" value="NZ_JACOPF010000001.1"/>
</dbReference>
<evidence type="ECO:0000313" key="2">
    <source>
        <dbReference type="EMBL" id="MBC5688736.1"/>
    </source>
</evidence>
<accession>A0A923LHG4</accession>
<sequence>MWKRSTLKKTARKHVKAGYWRMISVCFLIATLTASYPLATTFFSQHTLTAQYQTKSAYMPEDSNSEVLNDTIEYISDDAGTEEALDSYSFRIADILIDLYTNASSAVFSALRAFNSLLLDPLSYSTLFLIIGVFLSFGYQFFISNLLLVGEARFFLEIRNYPQTRINKIFYLYKLRFIFKPAWVMFCRSLFQLLWNFTIIGGIIKHYEYSMIPFILSENPAVGRKNAFYLSKQLTHQHKWKLFLLDLSFLGWKCLSILTLGFLDILFVNPYVIGTKAELYMTLRRNYVLLRSPCYEKLNDPALEHVLSEDELLISKALYDDSQGPYTKIAYFAPAQYPAFLYSIQPPEYAVKAPLKIQQKYSFMSLYFLFFAFSVFGWLLEVGISLLRDGTFTSRSLLTGPWIPLYGLCGICILIVMRKLSAKPVFVFLLIMGMYSLLEYAVNWITEFGLHIRLWNYSSYLLNINGRIYMGGTVAFALLGCAFFYSLAPRWNRLFLKLTRKKRIWLCILLTVLFAADILFSIFTF</sequence>
<keyword evidence="1" id="KW-0472">Membrane</keyword>